<protein>
    <submittedName>
        <fullName evidence="1">Uncharacterized protein</fullName>
    </submittedName>
</protein>
<proteinExistence type="predicted"/>
<sequence>MKTGKTTLTLWISMVLLAGLSGCATKVYQLKPVSGDVALIDGRPTTKAEKDGIVVVASYERLDLQYVALDVEVKNKTDRPFEVNPANFEYTALDEEQHTVFRTASSPQKPLMFSAADPIHEADRTVYNQEREVKRLKTAKVINTVLLVAAVASDVASSSSRNNQRPERWVQNRITHNNMYSAIQAKRIIDHGMFADRMQRYDYESYRWKELALKPTTLQPGESVRGLVYLPMSRDAKHLLVNYPVSDYESIMITFQQEWVKAEKRRR</sequence>
<evidence type="ECO:0000313" key="2">
    <source>
        <dbReference type="Proteomes" id="UP000253383"/>
    </source>
</evidence>
<dbReference type="RefSeq" id="WP_114409271.1">
    <property type="nucleotide sequence ID" value="NZ_QOWE01000029.1"/>
</dbReference>
<gene>
    <name evidence="1" type="ORF">DUE52_27335</name>
</gene>
<dbReference type="Proteomes" id="UP000253383">
    <property type="component" value="Unassembled WGS sequence"/>
</dbReference>
<dbReference type="EMBL" id="QOWE01000029">
    <property type="protein sequence ID" value="RCR66254.1"/>
    <property type="molecule type" value="Genomic_DNA"/>
</dbReference>
<dbReference type="OrthoDB" id="961887at2"/>
<keyword evidence="2" id="KW-1185">Reference proteome</keyword>
<accession>A0A368JHU5</accession>
<comment type="caution">
    <text evidence="1">The sequence shown here is derived from an EMBL/GenBank/DDBJ whole genome shotgun (WGS) entry which is preliminary data.</text>
</comment>
<dbReference type="PROSITE" id="PS51257">
    <property type="entry name" value="PROKAR_LIPOPROTEIN"/>
    <property type="match status" value="1"/>
</dbReference>
<name>A0A368JHU5_9BACT</name>
<reference evidence="1 2" key="1">
    <citation type="submission" date="2018-07" db="EMBL/GenBank/DDBJ databases">
        <title>Genome analysis of Larkinella rosea.</title>
        <authorList>
            <person name="Zhou Z."/>
            <person name="Wang G."/>
        </authorList>
    </citation>
    <scope>NUCLEOTIDE SEQUENCE [LARGE SCALE GENOMIC DNA]</scope>
    <source>
        <strain evidence="2">zzj9</strain>
    </source>
</reference>
<organism evidence="1 2">
    <name type="scientific">Larkinella punicea</name>
    <dbReference type="NCBI Taxonomy" id="2315727"/>
    <lineage>
        <taxon>Bacteria</taxon>
        <taxon>Pseudomonadati</taxon>
        <taxon>Bacteroidota</taxon>
        <taxon>Cytophagia</taxon>
        <taxon>Cytophagales</taxon>
        <taxon>Spirosomataceae</taxon>
        <taxon>Larkinella</taxon>
    </lineage>
</organism>
<evidence type="ECO:0000313" key="1">
    <source>
        <dbReference type="EMBL" id="RCR66254.1"/>
    </source>
</evidence>
<dbReference type="AlphaFoldDB" id="A0A368JHU5"/>